<sequence>MAVKPIYENYLNEMGCSSSSSPVPTELMQQVEALAQKVSAQTTEIQTLQAALADKVGKSELITVHSLEDEALFKAFPLTTGE</sequence>
<accession>A0A4Y9JVR1</accession>
<dbReference type="OrthoDB" id="9994410at2"/>
<organism evidence="1 2">
    <name type="scientific">Muribacter muris</name>
    <dbReference type="NCBI Taxonomy" id="67855"/>
    <lineage>
        <taxon>Bacteria</taxon>
        <taxon>Pseudomonadati</taxon>
        <taxon>Pseudomonadota</taxon>
        <taxon>Gammaproteobacteria</taxon>
        <taxon>Pasteurellales</taxon>
        <taxon>Pasteurellaceae</taxon>
        <taxon>Muribacter</taxon>
    </lineage>
</organism>
<dbReference type="EMBL" id="SPPA01000023">
    <property type="protein sequence ID" value="TFV08587.1"/>
    <property type="molecule type" value="Genomic_DNA"/>
</dbReference>
<proteinExistence type="predicted"/>
<protein>
    <submittedName>
        <fullName evidence="1">Uncharacterized protein</fullName>
    </submittedName>
</protein>
<dbReference type="Proteomes" id="UP000297396">
    <property type="component" value="Unassembled WGS sequence"/>
</dbReference>
<name>A0A4Y9JVR1_9PAST</name>
<gene>
    <name evidence="1" type="ORF">E4T80_09870</name>
</gene>
<evidence type="ECO:0000313" key="1">
    <source>
        <dbReference type="EMBL" id="TFV08587.1"/>
    </source>
</evidence>
<comment type="caution">
    <text evidence="1">The sequence shown here is derived from an EMBL/GenBank/DDBJ whole genome shotgun (WGS) entry which is preliminary data.</text>
</comment>
<dbReference type="AlphaFoldDB" id="A0A4Y9JVR1"/>
<dbReference type="RefSeq" id="WP_135057956.1">
    <property type="nucleotide sequence ID" value="NZ_JADGLC010000023.1"/>
</dbReference>
<reference evidence="1 2" key="1">
    <citation type="submission" date="2019-03" db="EMBL/GenBank/DDBJ databases">
        <title>Diversity of the mouse oral microbiome.</title>
        <authorList>
            <person name="Joseph S."/>
            <person name="Aduse-Opoku J."/>
            <person name="Curtis M."/>
            <person name="Wade W."/>
            <person name="Hashim A."/>
        </authorList>
    </citation>
    <scope>NUCLEOTIDE SEQUENCE [LARGE SCALE GENOMIC DNA]</scope>
    <source>
        <strain evidence="1 2">WT12</strain>
    </source>
</reference>
<evidence type="ECO:0000313" key="2">
    <source>
        <dbReference type="Proteomes" id="UP000297396"/>
    </source>
</evidence>